<evidence type="ECO:0000256" key="10">
    <source>
        <dbReference type="ARBA" id="ARBA00049142"/>
    </source>
</evidence>
<dbReference type="GO" id="GO:0004362">
    <property type="term" value="F:glutathione-disulfide reductase (NADPH) activity"/>
    <property type="evidence" value="ECO:0007669"/>
    <property type="project" value="UniProtKB-EC"/>
</dbReference>
<dbReference type="NCBIfam" id="TIGR01424">
    <property type="entry name" value="gluta_reduc_2"/>
    <property type="match status" value="1"/>
</dbReference>
<dbReference type="InterPro" id="IPR004099">
    <property type="entry name" value="Pyr_nucl-diS_OxRdtase_dimer"/>
</dbReference>
<dbReference type="Proteomes" id="UP001597101">
    <property type="component" value="Unassembled WGS sequence"/>
</dbReference>
<dbReference type="Gene3D" id="3.50.50.60">
    <property type="entry name" value="FAD/NAD(P)-binding domain"/>
    <property type="match status" value="2"/>
</dbReference>
<evidence type="ECO:0000256" key="12">
    <source>
        <dbReference type="RuleBase" id="RU365040"/>
    </source>
</evidence>
<evidence type="ECO:0000256" key="8">
    <source>
        <dbReference type="ARBA" id="ARBA00023157"/>
    </source>
</evidence>
<dbReference type="Pfam" id="PF02852">
    <property type="entry name" value="Pyr_redox_dim"/>
    <property type="match status" value="1"/>
</dbReference>
<keyword evidence="9 11" id="KW-0676">Redox-active center</keyword>
<dbReference type="EC" id="1.8.1.7" evidence="12"/>
<dbReference type="PANTHER" id="PTHR42737">
    <property type="entry name" value="GLUTATHIONE REDUCTASE"/>
    <property type="match status" value="1"/>
</dbReference>
<dbReference type="InterPro" id="IPR006324">
    <property type="entry name" value="GSHR"/>
</dbReference>
<dbReference type="SUPFAM" id="SSF55424">
    <property type="entry name" value="FAD/NAD-linked reductases, dimerisation (C-terminal) domain"/>
    <property type="match status" value="1"/>
</dbReference>
<feature type="domain" description="Pyridine nucleotide-disulphide oxidoreductase dimerisation" evidence="13">
    <location>
        <begin position="340"/>
        <end position="448"/>
    </location>
</feature>
<evidence type="ECO:0000256" key="3">
    <source>
        <dbReference type="ARBA" id="ARBA00011738"/>
    </source>
</evidence>
<dbReference type="SUPFAM" id="SSF51905">
    <property type="entry name" value="FAD/NAD(P)-binding domain"/>
    <property type="match status" value="1"/>
</dbReference>
<evidence type="ECO:0000256" key="6">
    <source>
        <dbReference type="ARBA" id="ARBA00022857"/>
    </source>
</evidence>
<keyword evidence="16" id="KW-1185">Reference proteome</keyword>
<dbReference type="EMBL" id="JBHTJV010000002">
    <property type="protein sequence ID" value="MFD0915411.1"/>
    <property type="molecule type" value="Genomic_DNA"/>
</dbReference>
<dbReference type="Pfam" id="PF07992">
    <property type="entry name" value="Pyr_redox_2"/>
    <property type="match status" value="1"/>
</dbReference>
<proteinExistence type="inferred from homology"/>
<comment type="cofactor">
    <cofactor evidence="1 12">
        <name>FAD</name>
        <dbReference type="ChEBI" id="CHEBI:57692"/>
    </cofactor>
</comment>
<dbReference type="NCBIfam" id="NF004776">
    <property type="entry name" value="PRK06116.1"/>
    <property type="match status" value="1"/>
</dbReference>
<dbReference type="PRINTS" id="PR00411">
    <property type="entry name" value="PNDRDTASEI"/>
</dbReference>
<evidence type="ECO:0000256" key="4">
    <source>
        <dbReference type="ARBA" id="ARBA00022630"/>
    </source>
</evidence>
<name>A0ABW3FAC0_9HYPH</name>
<sequence>MNYDYDLFVIGGGSGGVRAANRTAALGHRVAIAEESRYGGTCVIRGCVPKKLYVYASTFHEHFEDAAGYGWTVGDTKFDWDKLVASKEAEITRLEGLYKKGLMSNSVELFDSRAELRGQHEIWLKSEDRVVTADKVLIAVGGTPNPHADLEGHEHAIVSDQAFDLSALPESIIIAGAGYIAIEFAGIFNGLGVDTTILYRGQEILSGFDDDVRELLHEEYEKRGIKIITQQVFSKIERLENGKRKATLSDGSAIEVDQVMFALGRVPQTDSLGLENAGVKTDECGYIPVDGYSKTNIANIWAVGDVTDRVQLTPVAIHESMCFVSTEFKGNPQEPNHDNIATAVFSHPEIGTVGMTEHDAARKYEKLNIFKTTFRPMKYTLAKRDSKMLMKLIVDAQTDRLVGAHILGPDAGEMAQLIAVPMKMGCTKQDFDDTMALHPSAAEELVTMYEPSYSVKSGVRVQ</sequence>
<evidence type="ECO:0000313" key="15">
    <source>
        <dbReference type="EMBL" id="MFD0915411.1"/>
    </source>
</evidence>
<dbReference type="InterPro" id="IPR046952">
    <property type="entry name" value="GSHR/TRXR-like"/>
</dbReference>
<keyword evidence="8" id="KW-1015">Disulfide bond</keyword>
<keyword evidence="6 12" id="KW-0521">NADP</keyword>
<dbReference type="RefSeq" id="WP_377211255.1">
    <property type="nucleotide sequence ID" value="NZ_JBHTJV010000002.1"/>
</dbReference>
<dbReference type="Gene3D" id="3.30.390.30">
    <property type="match status" value="1"/>
</dbReference>
<keyword evidence="5 11" id="KW-0274">FAD</keyword>
<evidence type="ECO:0000256" key="1">
    <source>
        <dbReference type="ARBA" id="ARBA00001974"/>
    </source>
</evidence>
<dbReference type="InterPro" id="IPR023753">
    <property type="entry name" value="FAD/NAD-binding_dom"/>
</dbReference>
<dbReference type="InterPro" id="IPR001100">
    <property type="entry name" value="Pyr_nuc-diS_OxRdtase"/>
</dbReference>
<accession>A0ABW3FAC0</accession>
<dbReference type="InterPro" id="IPR016156">
    <property type="entry name" value="FAD/NAD-linked_Rdtase_dimer_sf"/>
</dbReference>
<dbReference type="PROSITE" id="PS00076">
    <property type="entry name" value="PYRIDINE_REDOX_1"/>
    <property type="match status" value="1"/>
</dbReference>
<evidence type="ECO:0000256" key="11">
    <source>
        <dbReference type="RuleBase" id="RU003691"/>
    </source>
</evidence>
<comment type="caution">
    <text evidence="15">The sequence shown here is derived from an EMBL/GenBank/DDBJ whole genome shotgun (WGS) entry which is preliminary data.</text>
</comment>
<comment type="function">
    <text evidence="12">Catalyzes the reduction of glutathione disulfide (GSSG) to reduced glutathione (GSH).</text>
</comment>
<keyword evidence="4 11" id="KW-0285">Flavoprotein</keyword>
<evidence type="ECO:0000256" key="7">
    <source>
        <dbReference type="ARBA" id="ARBA00023002"/>
    </source>
</evidence>
<dbReference type="PIRSF" id="PIRSF000350">
    <property type="entry name" value="Mercury_reductase_MerA"/>
    <property type="match status" value="1"/>
</dbReference>
<comment type="similarity">
    <text evidence="2 11">Belongs to the class-I pyridine nucleotide-disulfide oxidoreductase family.</text>
</comment>
<evidence type="ECO:0000259" key="13">
    <source>
        <dbReference type="Pfam" id="PF02852"/>
    </source>
</evidence>
<evidence type="ECO:0000256" key="9">
    <source>
        <dbReference type="ARBA" id="ARBA00023284"/>
    </source>
</evidence>
<organism evidence="15 16">
    <name type="scientific">Pseudahrensia aquimaris</name>
    <dbReference type="NCBI Taxonomy" id="744461"/>
    <lineage>
        <taxon>Bacteria</taxon>
        <taxon>Pseudomonadati</taxon>
        <taxon>Pseudomonadota</taxon>
        <taxon>Alphaproteobacteria</taxon>
        <taxon>Hyphomicrobiales</taxon>
        <taxon>Ahrensiaceae</taxon>
        <taxon>Pseudahrensia</taxon>
    </lineage>
</organism>
<evidence type="ECO:0000256" key="5">
    <source>
        <dbReference type="ARBA" id="ARBA00022827"/>
    </source>
</evidence>
<evidence type="ECO:0000313" key="16">
    <source>
        <dbReference type="Proteomes" id="UP001597101"/>
    </source>
</evidence>
<evidence type="ECO:0000259" key="14">
    <source>
        <dbReference type="Pfam" id="PF07992"/>
    </source>
</evidence>
<feature type="domain" description="FAD/NAD(P)-binding" evidence="14">
    <location>
        <begin position="5"/>
        <end position="319"/>
    </location>
</feature>
<dbReference type="InterPro" id="IPR012999">
    <property type="entry name" value="Pyr_OxRdtase_I_AS"/>
</dbReference>
<dbReference type="PRINTS" id="PR00368">
    <property type="entry name" value="FADPNR"/>
</dbReference>
<evidence type="ECO:0000256" key="2">
    <source>
        <dbReference type="ARBA" id="ARBA00007532"/>
    </source>
</evidence>
<reference evidence="16" key="1">
    <citation type="journal article" date="2019" name="Int. J. Syst. Evol. Microbiol.">
        <title>The Global Catalogue of Microorganisms (GCM) 10K type strain sequencing project: providing services to taxonomists for standard genome sequencing and annotation.</title>
        <authorList>
            <consortium name="The Broad Institute Genomics Platform"/>
            <consortium name="The Broad Institute Genome Sequencing Center for Infectious Disease"/>
            <person name="Wu L."/>
            <person name="Ma J."/>
        </authorList>
    </citation>
    <scope>NUCLEOTIDE SEQUENCE [LARGE SCALE GENOMIC DNA]</scope>
    <source>
        <strain evidence="16">CCUG 60023</strain>
    </source>
</reference>
<comment type="subunit">
    <text evidence="3">Homodimer.</text>
</comment>
<comment type="catalytic activity">
    <reaction evidence="10 12">
        <text>2 glutathione + NADP(+) = glutathione disulfide + NADPH + H(+)</text>
        <dbReference type="Rhea" id="RHEA:11740"/>
        <dbReference type="ChEBI" id="CHEBI:15378"/>
        <dbReference type="ChEBI" id="CHEBI:57783"/>
        <dbReference type="ChEBI" id="CHEBI:57925"/>
        <dbReference type="ChEBI" id="CHEBI:58297"/>
        <dbReference type="ChEBI" id="CHEBI:58349"/>
        <dbReference type="EC" id="1.8.1.7"/>
    </reaction>
</comment>
<keyword evidence="7 11" id="KW-0560">Oxidoreductase</keyword>
<dbReference type="InterPro" id="IPR036188">
    <property type="entry name" value="FAD/NAD-bd_sf"/>
</dbReference>
<gene>
    <name evidence="15" type="primary">gor</name>
    <name evidence="15" type="ORF">ACFQ14_03225</name>
</gene>
<dbReference type="PANTHER" id="PTHR42737:SF2">
    <property type="entry name" value="GLUTATHIONE REDUCTASE"/>
    <property type="match status" value="1"/>
</dbReference>
<protein>
    <recommendedName>
        <fullName evidence="12">Glutathione reductase</fullName>
        <shortName evidence="12">GRase</shortName>
        <ecNumber evidence="12">1.8.1.7</ecNumber>
    </recommendedName>
</protein>